<dbReference type="InterPro" id="IPR001498">
    <property type="entry name" value="Impact_N"/>
</dbReference>
<name>A0A972FLQ2_9FLAO</name>
<dbReference type="Gene3D" id="3.30.230.30">
    <property type="entry name" value="Impact, N-terminal domain"/>
    <property type="match status" value="1"/>
</dbReference>
<dbReference type="InterPro" id="IPR020569">
    <property type="entry name" value="UPF0029_Impact_CS"/>
</dbReference>
<evidence type="ECO:0000313" key="3">
    <source>
        <dbReference type="EMBL" id="NMH28038.1"/>
    </source>
</evidence>
<accession>A0A972FLQ2</accession>
<gene>
    <name evidence="3" type="ORF">G6047_08335</name>
</gene>
<feature type="domain" description="Impact N-terminal" evidence="2">
    <location>
        <begin position="20"/>
        <end position="123"/>
    </location>
</feature>
<dbReference type="InterPro" id="IPR020568">
    <property type="entry name" value="Ribosomal_Su5_D2-typ_SF"/>
</dbReference>
<dbReference type="PANTHER" id="PTHR16301:SF20">
    <property type="entry name" value="IMPACT FAMILY MEMBER YIGZ"/>
    <property type="match status" value="1"/>
</dbReference>
<dbReference type="AlphaFoldDB" id="A0A972FLQ2"/>
<dbReference type="SUPFAM" id="SSF54211">
    <property type="entry name" value="Ribosomal protein S5 domain 2-like"/>
    <property type="match status" value="1"/>
</dbReference>
<dbReference type="InterPro" id="IPR036956">
    <property type="entry name" value="Impact_N_sf"/>
</dbReference>
<dbReference type="Pfam" id="PF01205">
    <property type="entry name" value="Impact_N"/>
    <property type="match status" value="1"/>
</dbReference>
<evidence type="ECO:0000256" key="1">
    <source>
        <dbReference type="ARBA" id="ARBA00007665"/>
    </source>
</evidence>
<evidence type="ECO:0000259" key="2">
    <source>
        <dbReference type="Pfam" id="PF01205"/>
    </source>
</evidence>
<dbReference type="GO" id="GO:0006446">
    <property type="term" value="P:regulation of translational initiation"/>
    <property type="evidence" value="ECO:0007669"/>
    <property type="project" value="TreeGrafter"/>
</dbReference>
<dbReference type="EMBL" id="JAAMPU010000104">
    <property type="protein sequence ID" value="NMH28038.1"/>
    <property type="molecule type" value="Genomic_DNA"/>
</dbReference>
<proteinExistence type="inferred from homology"/>
<dbReference type="InterPro" id="IPR023582">
    <property type="entry name" value="Impact"/>
</dbReference>
<protein>
    <submittedName>
        <fullName evidence="3">YigZ family protein</fullName>
    </submittedName>
</protein>
<comment type="similarity">
    <text evidence="1">Belongs to the IMPACT family.</text>
</comment>
<dbReference type="RefSeq" id="WP_169527150.1">
    <property type="nucleotide sequence ID" value="NZ_JAAMPU010000104.1"/>
</dbReference>
<dbReference type="PANTHER" id="PTHR16301">
    <property type="entry name" value="IMPACT-RELATED"/>
    <property type="match status" value="1"/>
</dbReference>
<reference evidence="3" key="1">
    <citation type="submission" date="2020-02" db="EMBL/GenBank/DDBJ databases">
        <title>Flavobacterium sp. genome.</title>
        <authorList>
            <person name="Jung H.S."/>
            <person name="Baek J.H."/>
            <person name="Jeon C.O."/>
        </authorList>
    </citation>
    <scope>NUCLEOTIDE SEQUENCE</scope>
    <source>
        <strain evidence="3">SE-s28</strain>
    </source>
</reference>
<dbReference type="Proteomes" id="UP000712080">
    <property type="component" value="Unassembled WGS sequence"/>
</dbReference>
<sequence length="202" mass="22593">MEDTYKTISEVVPETLYKEKNSKFLGYAYPISAADELKPIIESLKKQHPNAVHYCFAFRIGTGEIYERANDDGEPANTAGAPILGQIKSFDLTNVLVVVVRYYGGIKLGVGGLIAAYRKSAQITLEEASIETRLVLSYFDLSFTYELLNKVMRIIREKQLTIESQQMEMDCLLTLSVRKSEAEKIPDYFSGVNGVKVSAKTT</sequence>
<evidence type="ECO:0000313" key="4">
    <source>
        <dbReference type="Proteomes" id="UP000712080"/>
    </source>
</evidence>
<dbReference type="GO" id="GO:0005737">
    <property type="term" value="C:cytoplasm"/>
    <property type="evidence" value="ECO:0007669"/>
    <property type="project" value="TreeGrafter"/>
</dbReference>
<dbReference type="PROSITE" id="PS00910">
    <property type="entry name" value="UPF0029"/>
    <property type="match status" value="1"/>
</dbReference>
<keyword evidence="4" id="KW-1185">Reference proteome</keyword>
<organism evidence="3 4">
    <name type="scientific">Flavobacterium silvaticum</name>
    <dbReference type="NCBI Taxonomy" id="1852020"/>
    <lineage>
        <taxon>Bacteria</taxon>
        <taxon>Pseudomonadati</taxon>
        <taxon>Bacteroidota</taxon>
        <taxon>Flavobacteriia</taxon>
        <taxon>Flavobacteriales</taxon>
        <taxon>Flavobacteriaceae</taxon>
        <taxon>Flavobacterium</taxon>
    </lineage>
</organism>
<comment type="caution">
    <text evidence="3">The sequence shown here is derived from an EMBL/GenBank/DDBJ whole genome shotgun (WGS) entry which is preliminary data.</text>
</comment>